<protein>
    <submittedName>
        <fullName evidence="1">HopJ type III effector protein</fullName>
    </submittedName>
</protein>
<evidence type="ECO:0000313" key="1">
    <source>
        <dbReference type="EMBL" id="MDT0648216.1"/>
    </source>
</evidence>
<comment type="caution">
    <text evidence="1">The sequence shown here is derived from an EMBL/GenBank/DDBJ whole genome shotgun (WGS) entry which is preliminary data.</text>
</comment>
<accession>A0ABU3CPC8</accession>
<dbReference type="RefSeq" id="WP_311496313.1">
    <property type="nucleotide sequence ID" value="NZ_JAVRHO010000033.1"/>
</dbReference>
<dbReference type="Proteomes" id="UP001245285">
    <property type="component" value="Unassembled WGS sequence"/>
</dbReference>
<proteinExistence type="predicted"/>
<dbReference type="EMBL" id="JAVRHO010000033">
    <property type="protein sequence ID" value="MDT0648216.1"/>
    <property type="molecule type" value="Genomic_DNA"/>
</dbReference>
<dbReference type="Pfam" id="PF08888">
    <property type="entry name" value="HopJ"/>
    <property type="match status" value="1"/>
</dbReference>
<sequence>MKIAKFITTLKENTEQNTFAQTMEVIDAHYKFTPTDFKNGNLKNEAGENNGSCKIFYFGKLHDLSEEAVLACFGEVYFQDVLKNPEGTGHKNIRNFMKSSWSKIEFKGEALQPK</sequence>
<name>A0ABU3CPC8_9FLAO</name>
<dbReference type="Gene3D" id="3.20.160.10">
    <property type="entry name" value="vpa0580 domain like"/>
    <property type="match status" value="1"/>
</dbReference>
<dbReference type="InterPro" id="IPR038604">
    <property type="entry name" value="HopJ_sf"/>
</dbReference>
<organism evidence="1 2">
    <name type="scientific">Autumnicola lenta</name>
    <dbReference type="NCBI Taxonomy" id="3075593"/>
    <lineage>
        <taxon>Bacteria</taxon>
        <taxon>Pseudomonadati</taxon>
        <taxon>Bacteroidota</taxon>
        <taxon>Flavobacteriia</taxon>
        <taxon>Flavobacteriales</taxon>
        <taxon>Flavobacteriaceae</taxon>
        <taxon>Autumnicola</taxon>
    </lineage>
</organism>
<keyword evidence="2" id="KW-1185">Reference proteome</keyword>
<reference evidence="1 2" key="1">
    <citation type="submission" date="2023-09" db="EMBL/GenBank/DDBJ databases">
        <authorList>
            <person name="Rey-Velasco X."/>
        </authorList>
    </citation>
    <scope>NUCLEOTIDE SEQUENCE [LARGE SCALE GENOMIC DNA]</scope>
    <source>
        <strain evidence="1 2">F260</strain>
    </source>
</reference>
<dbReference type="InterPro" id="IPR014984">
    <property type="entry name" value="HopJ"/>
</dbReference>
<evidence type="ECO:0000313" key="2">
    <source>
        <dbReference type="Proteomes" id="UP001245285"/>
    </source>
</evidence>
<gene>
    <name evidence="1" type="ORF">RM545_16095</name>
</gene>